<dbReference type="InterPro" id="IPR011600">
    <property type="entry name" value="Pept_C14_caspase"/>
</dbReference>
<evidence type="ECO:0000259" key="1">
    <source>
        <dbReference type="Pfam" id="PF00656"/>
    </source>
</evidence>
<reference evidence="2" key="1">
    <citation type="submission" date="2018-11" db="EMBL/GenBank/DDBJ databases">
        <title>A distinct lineage of giant viruses engineers rhodopsin photosystems in predatory marine eukaryotes.</title>
        <authorList>
            <person name="Needham D.M."/>
            <person name="Yoshizawa S."/>
            <person name="Hosaka T."/>
            <person name="Poirier C."/>
            <person name="Choi C.-J."/>
            <person name="Hehenberger E."/>
            <person name="Irwin N.A.T."/>
            <person name="Wilken S."/>
            <person name="Yung C.-M."/>
            <person name="Bachy C."/>
            <person name="Kurihara R."/>
            <person name="Nakajima Y."/>
            <person name="Kojima K."/>
            <person name="Kimura-Someya T."/>
            <person name="Leonard G."/>
            <person name="Malmstrom R.R."/>
            <person name="Mende D."/>
            <person name="Olson D.K."/>
            <person name="Sudo Y."/>
            <person name="Sudek S."/>
            <person name="Richards T.A."/>
            <person name="DeLong E.F."/>
            <person name="Keeling P.J."/>
            <person name="Santoro A.E."/>
            <person name="Shirouzu M."/>
            <person name="Iwasaki W."/>
            <person name="Worden A.Z."/>
        </authorList>
    </citation>
    <scope>NUCLEOTIDE SEQUENCE</scope>
</reference>
<feature type="domain" description="Peptidase C14 caspase" evidence="1">
    <location>
        <begin position="10"/>
        <end position="242"/>
    </location>
</feature>
<organism evidence="2">
    <name type="scientific">Mimiviridae sp. ChoanoV1</name>
    <dbReference type="NCBI Taxonomy" id="2596887"/>
    <lineage>
        <taxon>Viruses</taxon>
        <taxon>Varidnaviria</taxon>
        <taxon>Bamfordvirae</taxon>
        <taxon>Nucleocytoviricota</taxon>
        <taxon>Megaviricetes</taxon>
        <taxon>Imitervirales</taxon>
        <taxon>Schizomimiviridae</taxon>
    </lineage>
</organism>
<evidence type="ECO:0000313" key="2">
    <source>
        <dbReference type="EMBL" id="QDY52146.1"/>
    </source>
</evidence>
<proteinExistence type="predicted"/>
<accession>A0A5B8IE31</accession>
<dbReference type="PANTHER" id="PTHR48104:SF30">
    <property type="entry name" value="METACASPASE-1"/>
    <property type="match status" value="1"/>
</dbReference>
<dbReference type="EMBL" id="MK250088">
    <property type="protein sequence ID" value="QDY52146.1"/>
    <property type="molecule type" value="Genomic_DNA"/>
</dbReference>
<dbReference type="GO" id="GO:0004197">
    <property type="term" value="F:cysteine-type endopeptidase activity"/>
    <property type="evidence" value="ECO:0007669"/>
    <property type="project" value="InterPro"/>
</dbReference>
<dbReference type="InterPro" id="IPR050452">
    <property type="entry name" value="Metacaspase"/>
</dbReference>
<gene>
    <name evidence="2" type="ORF">4_26</name>
</gene>
<dbReference type="Gene3D" id="3.40.50.12660">
    <property type="match status" value="1"/>
</dbReference>
<dbReference type="GO" id="GO:0006508">
    <property type="term" value="P:proteolysis"/>
    <property type="evidence" value="ECO:0007669"/>
    <property type="project" value="InterPro"/>
</dbReference>
<protein>
    <submittedName>
        <fullName evidence="2">Caspase domain protein</fullName>
    </submittedName>
</protein>
<dbReference type="Pfam" id="PF00656">
    <property type="entry name" value="Peptidase_C14"/>
    <property type="match status" value="1"/>
</dbReference>
<dbReference type="PANTHER" id="PTHR48104">
    <property type="entry name" value="METACASPASE-4"/>
    <property type="match status" value="1"/>
</dbReference>
<sequence>MSFLNTGNDKAALVIGINYIGHQNGVLRGCINDTQKIVNFLKGRCGFLDENIIILTDDNENKPTKNNIENAIKKLVNKSDTCKELWFSYSGHGSYITSYKEKDNKDEVLVPLDYQQNGVITDNYLYSNLIKKLPLDCKLFSIVDACHSGTSMDLPYVYRCDTGIKNNRNDENTCDVIKISGCRDNQTSADAYINGTFQGALTFGFIKTMEDFNFNFTPQQIINRVKTYLNTNNYEQIPTLSLSKKSLLDDLVMGDCNKVLNTNIYLEGDNWSKEETTWNILSIKNNKYLFEKNKKFYLKNEKINFKLHLEDGNYILELKDTYGDGGVKGNVKNLLNNKSIVNFNFNSGSSNRLNFSIKNLVDEKQNITINIKGDYYVKYESSFNILDRLGGEIFQKNLQFVKSNETKIIELKLHKGKYKLKCIDTYGDGGIEGFIKQNDKVILSFNWNNLNWKKENGYLKYFDFEIL</sequence>
<name>A0A5B8IE31_9VIRU</name>